<dbReference type="EC" id="1.14.13.168" evidence="3"/>
<dbReference type="GO" id="GO:0050660">
    <property type="term" value="F:flavin adenine dinucleotide binding"/>
    <property type="evidence" value="ECO:0007669"/>
    <property type="project" value="TreeGrafter"/>
</dbReference>
<proteinExistence type="inferred from homology"/>
<name>A0AAQ3Q3W0_9LILI</name>
<comment type="similarity">
    <text evidence="1">Belongs to the FMO family.</text>
</comment>
<evidence type="ECO:0000313" key="6">
    <source>
        <dbReference type="Proteomes" id="UP001327560"/>
    </source>
</evidence>
<reference evidence="5 6" key="1">
    <citation type="submission" date="2023-10" db="EMBL/GenBank/DDBJ databases">
        <title>Chromosome-scale genome assembly provides insights into flower coloration mechanisms of Canna indica.</title>
        <authorList>
            <person name="Li C."/>
        </authorList>
    </citation>
    <scope>NUCLEOTIDE SEQUENCE [LARGE SCALE GENOMIC DNA]</scope>
    <source>
        <tissue evidence="5">Flower</tissue>
    </source>
</reference>
<dbReference type="AlphaFoldDB" id="A0AAQ3Q3W0"/>
<dbReference type="EMBL" id="CP136891">
    <property type="protein sequence ID" value="WOK97545.1"/>
    <property type="molecule type" value="Genomic_DNA"/>
</dbReference>
<dbReference type="GO" id="GO:0103075">
    <property type="term" value="F:indole-3-pyruvate monooxygenase activity"/>
    <property type="evidence" value="ECO:0007669"/>
    <property type="project" value="UniProtKB-EC"/>
</dbReference>
<sequence>MKSYSEARTSQILEMEAQVVYVPDAIIVGAGPSGLAIAACLKEQGVISSVVLERSSYVASLSQHKTYDRLRLHLPKRFCQLSLTPLPTDLPTYPTMQQFAAYLEAYAQRFDIRLRFNHAVVSAEFNGGVELWRVRAIVGADKRAAVEYISRWLVIATGKNAEEVVPDIDDMVTFRGVHDSITSGVHKPRFPCSTLPSRLWNKLHTGSRPMSRLFEMFTTRERERAYSACEWIPIKLKITVEEMNGGRIFEGMHGSKSGFQEESFSLAL</sequence>
<evidence type="ECO:0000313" key="5">
    <source>
        <dbReference type="EMBL" id="WOK97545.1"/>
    </source>
</evidence>
<comment type="catalytic activity">
    <reaction evidence="4">
        <text>indole-3-pyruvate + NADPH + O2 + H(+) = (indol-3-yl)acetate + CO2 + NADP(+) + H2O</text>
        <dbReference type="Rhea" id="RHEA:34331"/>
        <dbReference type="ChEBI" id="CHEBI:15377"/>
        <dbReference type="ChEBI" id="CHEBI:15378"/>
        <dbReference type="ChEBI" id="CHEBI:15379"/>
        <dbReference type="ChEBI" id="CHEBI:16526"/>
        <dbReference type="ChEBI" id="CHEBI:17640"/>
        <dbReference type="ChEBI" id="CHEBI:30854"/>
        <dbReference type="ChEBI" id="CHEBI:57783"/>
        <dbReference type="ChEBI" id="CHEBI:58349"/>
        <dbReference type="EC" id="1.14.13.168"/>
    </reaction>
</comment>
<protein>
    <recommendedName>
        <fullName evidence="3">indole-3-pyruvate monooxygenase</fullName>
        <ecNumber evidence="3">1.14.13.168</ecNumber>
    </recommendedName>
</protein>
<keyword evidence="6" id="KW-1185">Reference proteome</keyword>
<dbReference type="PANTHER" id="PTHR43539">
    <property type="entry name" value="FLAVIN-BINDING MONOOXYGENASE-LIKE PROTEIN (AFU_ORTHOLOGUE AFUA_4G09220)"/>
    <property type="match status" value="1"/>
</dbReference>
<dbReference type="Gene3D" id="3.50.50.60">
    <property type="entry name" value="FAD/NAD(P)-binding domain"/>
    <property type="match status" value="1"/>
</dbReference>
<dbReference type="InterPro" id="IPR050982">
    <property type="entry name" value="Auxin_biosynth/cation_transpt"/>
</dbReference>
<dbReference type="Pfam" id="PF13738">
    <property type="entry name" value="Pyr_redox_3"/>
    <property type="match status" value="1"/>
</dbReference>
<keyword evidence="2" id="KW-0560">Oxidoreductase</keyword>
<dbReference type="SUPFAM" id="SSF51905">
    <property type="entry name" value="FAD/NAD(P)-binding domain"/>
    <property type="match status" value="1"/>
</dbReference>
<gene>
    <name evidence="5" type="ORF">Cni_G06253</name>
</gene>
<keyword evidence="5" id="KW-0503">Monooxygenase</keyword>
<dbReference type="PANTHER" id="PTHR43539:SF38">
    <property type="entry name" value="INDOLE-3-PYRUVATE MONOOXYGENASE YUCCA6"/>
    <property type="match status" value="1"/>
</dbReference>
<evidence type="ECO:0000256" key="4">
    <source>
        <dbReference type="ARBA" id="ARBA00047707"/>
    </source>
</evidence>
<accession>A0AAQ3Q3W0</accession>
<evidence type="ECO:0000256" key="3">
    <source>
        <dbReference type="ARBA" id="ARBA00039148"/>
    </source>
</evidence>
<dbReference type="Proteomes" id="UP001327560">
    <property type="component" value="Chromosome 2"/>
</dbReference>
<dbReference type="PRINTS" id="PR00411">
    <property type="entry name" value="PNDRDTASEI"/>
</dbReference>
<dbReference type="InterPro" id="IPR036188">
    <property type="entry name" value="FAD/NAD-bd_sf"/>
</dbReference>
<organism evidence="5 6">
    <name type="scientific">Canna indica</name>
    <name type="common">Indian-shot</name>
    <dbReference type="NCBI Taxonomy" id="4628"/>
    <lineage>
        <taxon>Eukaryota</taxon>
        <taxon>Viridiplantae</taxon>
        <taxon>Streptophyta</taxon>
        <taxon>Embryophyta</taxon>
        <taxon>Tracheophyta</taxon>
        <taxon>Spermatophyta</taxon>
        <taxon>Magnoliopsida</taxon>
        <taxon>Liliopsida</taxon>
        <taxon>Zingiberales</taxon>
        <taxon>Cannaceae</taxon>
        <taxon>Canna</taxon>
    </lineage>
</organism>
<dbReference type="GO" id="GO:0009851">
    <property type="term" value="P:auxin biosynthetic process"/>
    <property type="evidence" value="ECO:0007669"/>
    <property type="project" value="TreeGrafter"/>
</dbReference>
<evidence type="ECO:0000256" key="2">
    <source>
        <dbReference type="ARBA" id="ARBA00023002"/>
    </source>
</evidence>
<evidence type="ECO:0000256" key="1">
    <source>
        <dbReference type="ARBA" id="ARBA00009183"/>
    </source>
</evidence>